<reference evidence="2 3" key="1">
    <citation type="submission" date="2023-07" db="EMBL/GenBank/DDBJ databases">
        <authorList>
            <person name="Lian W.-H."/>
        </authorList>
    </citation>
    <scope>NUCLEOTIDE SEQUENCE [LARGE SCALE GENOMIC DNA]</scope>
    <source>
        <strain evidence="2 3">SYSU DXS3180</strain>
    </source>
</reference>
<keyword evidence="3" id="KW-1185">Reference proteome</keyword>
<protein>
    <submittedName>
        <fullName evidence="2">VOC family protein</fullName>
    </submittedName>
</protein>
<dbReference type="PROSITE" id="PS51819">
    <property type="entry name" value="VOC"/>
    <property type="match status" value="1"/>
</dbReference>
<name>A0ABV3ZH38_9BACT</name>
<proteinExistence type="predicted"/>
<gene>
    <name evidence="2" type="ORF">QTN47_16785</name>
</gene>
<dbReference type="Proteomes" id="UP001560573">
    <property type="component" value="Unassembled WGS sequence"/>
</dbReference>
<dbReference type="InterPro" id="IPR037523">
    <property type="entry name" value="VOC_core"/>
</dbReference>
<dbReference type="CDD" id="cd07253">
    <property type="entry name" value="GLOD5"/>
    <property type="match status" value="1"/>
</dbReference>
<dbReference type="EMBL" id="JAULBC010000005">
    <property type="protein sequence ID" value="MEX6689167.1"/>
    <property type="molecule type" value="Genomic_DNA"/>
</dbReference>
<evidence type="ECO:0000313" key="3">
    <source>
        <dbReference type="Proteomes" id="UP001560573"/>
    </source>
</evidence>
<dbReference type="InterPro" id="IPR050383">
    <property type="entry name" value="GlyoxalaseI/FosfomycinResist"/>
</dbReference>
<evidence type="ECO:0000313" key="2">
    <source>
        <dbReference type="EMBL" id="MEX6689167.1"/>
    </source>
</evidence>
<dbReference type="SUPFAM" id="SSF54593">
    <property type="entry name" value="Glyoxalase/Bleomycin resistance protein/Dihydroxybiphenyl dioxygenase"/>
    <property type="match status" value="1"/>
</dbReference>
<comment type="caution">
    <text evidence="2">The sequence shown here is derived from an EMBL/GenBank/DDBJ whole genome shotgun (WGS) entry which is preliminary data.</text>
</comment>
<dbReference type="PANTHER" id="PTHR21366">
    <property type="entry name" value="GLYOXALASE FAMILY PROTEIN"/>
    <property type="match status" value="1"/>
</dbReference>
<evidence type="ECO:0000259" key="1">
    <source>
        <dbReference type="PROSITE" id="PS51819"/>
    </source>
</evidence>
<dbReference type="PANTHER" id="PTHR21366:SF14">
    <property type="entry name" value="GLYOXALASE DOMAIN-CONTAINING PROTEIN 5"/>
    <property type="match status" value="1"/>
</dbReference>
<sequence length="132" mass="14819">MTINRLDHFVLTVADIEATCYFYSSVMGMDIVTFGNGRKALQFGNQKINLHQAGKEFEPKANKPTPGSADLCFVADTPLETILNELREKQIEIAEGIVERTGAIGTIRSIYFRDPDLNLIEVSNYLHQEKVL</sequence>
<accession>A0ABV3ZH38</accession>
<dbReference type="InterPro" id="IPR004360">
    <property type="entry name" value="Glyas_Fos-R_dOase_dom"/>
</dbReference>
<dbReference type="Gene3D" id="3.10.180.10">
    <property type="entry name" value="2,3-Dihydroxybiphenyl 1,2-Dioxygenase, domain 1"/>
    <property type="match status" value="1"/>
</dbReference>
<feature type="domain" description="VOC" evidence="1">
    <location>
        <begin position="5"/>
        <end position="125"/>
    </location>
</feature>
<dbReference type="RefSeq" id="WP_369330574.1">
    <property type="nucleotide sequence ID" value="NZ_JAULBC010000005.1"/>
</dbReference>
<dbReference type="Pfam" id="PF00903">
    <property type="entry name" value="Glyoxalase"/>
    <property type="match status" value="1"/>
</dbReference>
<organism evidence="2 3">
    <name type="scientific">Danxiaibacter flavus</name>
    <dbReference type="NCBI Taxonomy" id="3049108"/>
    <lineage>
        <taxon>Bacteria</taxon>
        <taxon>Pseudomonadati</taxon>
        <taxon>Bacteroidota</taxon>
        <taxon>Chitinophagia</taxon>
        <taxon>Chitinophagales</taxon>
        <taxon>Chitinophagaceae</taxon>
        <taxon>Danxiaibacter</taxon>
    </lineage>
</organism>
<dbReference type="InterPro" id="IPR029068">
    <property type="entry name" value="Glyas_Bleomycin-R_OHBP_Dase"/>
</dbReference>